<dbReference type="HOGENOM" id="CLU_2878486_0_0_7"/>
<accession>B8J0F1</accession>
<name>B8J0F1_DESDA</name>
<reference evidence="1" key="1">
    <citation type="submission" date="2009-01" db="EMBL/GenBank/DDBJ databases">
        <title>Complete sequence of Desulfovibrio desulfuricans subsp. desulfuricans str. ATCC 27774.</title>
        <authorList>
            <consortium name="US DOE Joint Genome Institute"/>
            <person name="Lucas S."/>
            <person name="Copeland A."/>
            <person name="Lapidus A."/>
            <person name="Glavina del Rio T."/>
            <person name="Tice H."/>
            <person name="Bruce D."/>
            <person name="Goodwin L."/>
            <person name="Pitluck S."/>
            <person name="Sims D."/>
            <person name="Lu M."/>
            <person name="Kiss H."/>
            <person name="Meineke L."/>
            <person name="Brettin T."/>
            <person name="Detter J.C."/>
            <person name="Han C."/>
            <person name="Larimer F."/>
            <person name="Land M."/>
            <person name="Hauser L."/>
            <person name="Kyrpides N."/>
            <person name="Ovchinnikova G."/>
            <person name="Hazen T.C."/>
        </authorList>
    </citation>
    <scope>NUCLEOTIDE SEQUENCE [LARGE SCALE GENOMIC DNA]</scope>
    <source>
        <strain evidence="1">ATCC 27774</strain>
    </source>
</reference>
<organism evidence="1">
    <name type="scientific">Desulfovibrio desulfuricans (strain ATCC 27774 / DSM 6949 / MB)</name>
    <dbReference type="NCBI Taxonomy" id="525146"/>
    <lineage>
        <taxon>Bacteria</taxon>
        <taxon>Pseudomonadati</taxon>
        <taxon>Thermodesulfobacteriota</taxon>
        <taxon>Desulfovibrionia</taxon>
        <taxon>Desulfovibrionales</taxon>
        <taxon>Desulfovibrionaceae</taxon>
        <taxon>Desulfovibrio</taxon>
    </lineage>
</organism>
<evidence type="ECO:0000313" key="1">
    <source>
        <dbReference type="EMBL" id="ACL49228.1"/>
    </source>
</evidence>
<dbReference type="AlphaFoldDB" id="B8J0F1"/>
<dbReference type="KEGG" id="dds:Ddes_1326"/>
<gene>
    <name evidence="1" type="ordered locus">Ddes_1326</name>
</gene>
<proteinExistence type="predicted"/>
<protein>
    <submittedName>
        <fullName evidence="1">Uncharacterized protein</fullName>
    </submittedName>
</protein>
<dbReference type="EMBL" id="CP001358">
    <property type="protein sequence ID" value="ACL49228.1"/>
    <property type="molecule type" value="Genomic_DNA"/>
</dbReference>
<sequence>MQLICRGGTNRRVSGPGASRKQATVNITQDRLLFFIVSNYRVFALARREFGLRIALAIIFMFA</sequence>